<accession>A0A8S5QLN7</accession>
<reference evidence="2" key="1">
    <citation type="journal article" date="2021" name="Proc. Natl. Acad. Sci. U.S.A.">
        <title>A Catalog of Tens of Thousands of Viruses from Human Metagenomes Reveals Hidden Associations with Chronic Diseases.</title>
        <authorList>
            <person name="Tisza M.J."/>
            <person name="Buck C.B."/>
        </authorList>
    </citation>
    <scope>NUCLEOTIDE SEQUENCE</scope>
    <source>
        <strain evidence="2">CtAvf12</strain>
    </source>
</reference>
<feature type="compositionally biased region" description="Basic residues" evidence="1">
    <location>
        <begin position="66"/>
        <end position="76"/>
    </location>
</feature>
<organism evidence="2">
    <name type="scientific">Siphoviridae sp. ctAvf12</name>
    <dbReference type="NCBI Taxonomy" id="2826185"/>
    <lineage>
        <taxon>Viruses</taxon>
        <taxon>Duplodnaviria</taxon>
        <taxon>Heunggongvirae</taxon>
        <taxon>Uroviricota</taxon>
        <taxon>Caudoviricetes</taxon>
    </lineage>
</organism>
<protein>
    <submittedName>
        <fullName evidence="2">Uncharacterized protein</fullName>
    </submittedName>
</protein>
<proteinExistence type="predicted"/>
<feature type="compositionally biased region" description="Basic and acidic residues" evidence="1">
    <location>
        <begin position="231"/>
        <end position="247"/>
    </location>
</feature>
<sequence length="287" mass="31759">MDNKFTWFPKLTNALKCVPDGPRGELCWAIIQYGTNGVEPEFDNWALRAVFEGLREDIDNSIAARNKNKGGRPRKGSKAETGVSEDTETAETGVSENRNGGFGVSETAETGVSEHENPSLYTSPYQAIPSQANAGQCIAPDAPEGFEPPTAEEVAAYFGANCLNGDPQAFFDFYASQGWRKSNGMPISDWQPQARQWHRRQRELDAEARSRGKPTASEVEAATFRPTRTPEQTRSELERRWREEHPGIDPAKVKAPRGTTADPVALKAYQDARRLLDARAACERRAS</sequence>
<feature type="region of interest" description="Disordered" evidence="1">
    <location>
        <begin position="199"/>
        <end position="262"/>
    </location>
</feature>
<evidence type="ECO:0000256" key="1">
    <source>
        <dbReference type="SAM" id="MobiDB-lite"/>
    </source>
</evidence>
<feature type="region of interest" description="Disordered" evidence="1">
    <location>
        <begin position="64"/>
        <end position="117"/>
    </location>
</feature>
<evidence type="ECO:0000313" key="2">
    <source>
        <dbReference type="EMBL" id="DAE19685.1"/>
    </source>
</evidence>
<dbReference type="EMBL" id="BK015682">
    <property type="protein sequence ID" value="DAE19685.1"/>
    <property type="molecule type" value="Genomic_DNA"/>
</dbReference>
<name>A0A8S5QLN7_9CAUD</name>